<dbReference type="Proteomes" id="UP000734854">
    <property type="component" value="Unassembled WGS sequence"/>
</dbReference>
<organism evidence="10 11">
    <name type="scientific">Zingiber officinale</name>
    <name type="common">Ginger</name>
    <name type="synonym">Amomum zingiber</name>
    <dbReference type="NCBI Taxonomy" id="94328"/>
    <lineage>
        <taxon>Eukaryota</taxon>
        <taxon>Viridiplantae</taxon>
        <taxon>Streptophyta</taxon>
        <taxon>Embryophyta</taxon>
        <taxon>Tracheophyta</taxon>
        <taxon>Spermatophyta</taxon>
        <taxon>Magnoliopsida</taxon>
        <taxon>Liliopsida</taxon>
        <taxon>Zingiberales</taxon>
        <taxon>Zingiberaceae</taxon>
        <taxon>Zingiber</taxon>
    </lineage>
</organism>
<proteinExistence type="predicted"/>
<dbReference type="AlphaFoldDB" id="A0A8J5C5E2"/>
<dbReference type="InterPro" id="IPR025322">
    <property type="entry name" value="PADRE_dom"/>
</dbReference>
<evidence type="ECO:0000256" key="2">
    <source>
        <dbReference type="ARBA" id="ARBA00022448"/>
    </source>
</evidence>
<evidence type="ECO:0000256" key="4">
    <source>
        <dbReference type="ARBA" id="ARBA00022970"/>
    </source>
</evidence>
<evidence type="ECO:0000256" key="6">
    <source>
        <dbReference type="ARBA" id="ARBA00023136"/>
    </source>
</evidence>
<evidence type="ECO:0000313" key="11">
    <source>
        <dbReference type="Proteomes" id="UP000734854"/>
    </source>
</evidence>
<keyword evidence="5 8" id="KW-1133">Transmembrane helix</keyword>
<evidence type="ECO:0000256" key="5">
    <source>
        <dbReference type="ARBA" id="ARBA00022989"/>
    </source>
</evidence>
<feature type="transmembrane region" description="Helical" evidence="8">
    <location>
        <begin position="171"/>
        <end position="194"/>
    </location>
</feature>
<keyword evidence="4" id="KW-0029">Amino-acid transport</keyword>
<keyword evidence="2" id="KW-0813">Transport</keyword>
<dbReference type="GO" id="GO:0016020">
    <property type="term" value="C:membrane"/>
    <property type="evidence" value="ECO:0007669"/>
    <property type="project" value="UniProtKB-SubCell"/>
</dbReference>
<evidence type="ECO:0000256" key="7">
    <source>
        <dbReference type="SAM" id="MobiDB-lite"/>
    </source>
</evidence>
<protein>
    <recommendedName>
        <fullName evidence="9">Amino acid transporter transmembrane domain-containing protein</fullName>
    </recommendedName>
</protein>
<gene>
    <name evidence="10" type="ORF">ZIOFF_069017</name>
</gene>
<dbReference type="GO" id="GO:0006865">
    <property type="term" value="P:amino acid transport"/>
    <property type="evidence" value="ECO:0007669"/>
    <property type="project" value="UniProtKB-KW"/>
</dbReference>
<feature type="transmembrane region" description="Helical" evidence="8">
    <location>
        <begin position="282"/>
        <end position="300"/>
    </location>
</feature>
<dbReference type="EMBL" id="JACMSC010000020">
    <property type="protein sequence ID" value="KAG6471573.1"/>
    <property type="molecule type" value="Genomic_DNA"/>
</dbReference>
<sequence length="639" mass="69530">MSTPETVTPSGQRSPRRPGAGGSVAVGPNPAKSWTPTPAMISPRFLSPSISSAVGTPMKRVLVNLRGYLEEVGHLTKLNHQDAWLPITESRNGNAHYAAFHNLNAGIGFQALLLPVAFALLGWSWGIIALTIAYFWQLYTLWILVKLHEAVPGRRYNRYVELAQAAFGEKLGVWLALFPTVYLSAGTATALILIGGETMKLFFQIVCGTLCSSNPLSTVEWYLVFTILCIVLSQLPNLNSIAGLSLVGAVTAITYTTMAWVLSVSQERPPSISYQPLPSASFGSAAFSILNALGIIAFAFRGHNLALEIQATMPSTFKHPAHVPMWRGAKVAYFLIALCVFPIAIGGFWAYGNLMPPGGILNALYMFHSHDIPRGLLATTFLLVVFNCLSSFQIYSMPVFDSFEAGYTSRTNRPCSIWVRSGFRVFYGFISFFIGVALPFLSSLAGLLGGLTLPVTFAYPCFMWIRIKKPQRFSFSWYLNWSLGILGIAFSLGFSVGGVWSMERFSPGDGGHVLQKQPSCFVCSADDMEFDDYVSAVDGEDELQLGQLYFLLPVSMLRRRLHADDIAALAVKASAALMSSGGAAGGCHCRALVFPEAGARLAVSTGAPELPRRRRRRSGGRRGGGRGRDFKSTLRGIPE</sequence>
<feature type="transmembrane region" description="Helical" evidence="8">
    <location>
        <begin position="241"/>
        <end position="262"/>
    </location>
</feature>
<reference evidence="10 11" key="1">
    <citation type="submission" date="2020-08" db="EMBL/GenBank/DDBJ databases">
        <title>Plant Genome Project.</title>
        <authorList>
            <person name="Zhang R.-G."/>
        </authorList>
    </citation>
    <scope>NUCLEOTIDE SEQUENCE [LARGE SCALE GENOMIC DNA]</scope>
    <source>
        <tissue evidence="10">Rhizome</tissue>
    </source>
</reference>
<feature type="domain" description="Amino acid transporter transmembrane" evidence="9">
    <location>
        <begin position="92"/>
        <end position="502"/>
    </location>
</feature>
<feature type="compositionally biased region" description="Basic and acidic residues" evidence="7">
    <location>
        <begin position="626"/>
        <end position="639"/>
    </location>
</feature>
<feature type="transmembrane region" description="Helical" evidence="8">
    <location>
        <begin position="112"/>
        <end position="136"/>
    </location>
</feature>
<dbReference type="Pfam" id="PF14009">
    <property type="entry name" value="PADRE"/>
    <property type="match status" value="1"/>
</dbReference>
<feature type="region of interest" description="Disordered" evidence="7">
    <location>
        <begin position="604"/>
        <end position="639"/>
    </location>
</feature>
<dbReference type="PANTHER" id="PTHR48017">
    <property type="entry name" value="OS05G0424000 PROTEIN-RELATED"/>
    <property type="match status" value="1"/>
</dbReference>
<accession>A0A8J5C5E2</accession>
<feature type="transmembrane region" description="Helical" evidence="8">
    <location>
        <begin position="417"/>
        <end position="438"/>
    </location>
</feature>
<comment type="subcellular location">
    <subcellularLocation>
        <location evidence="1">Membrane</location>
    </subcellularLocation>
</comment>
<comment type="caution">
    <text evidence="10">The sequence shown here is derived from an EMBL/GenBank/DDBJ whole genome shotgun (WGS) entry which is preliminary data.</text>
</comment>
<name>A0A8J5C5E2_ZINOF</name>
<dbReference type="InterPro" id="IPR013057">
    <property type="entry name" value="AA_transpt_TM"/>
</dbReference>
<feature type="compositionally biased region" description="Basic residues" evidence="7">
    <location>
        <begin position="612"/>
        <end position="625"/>
    </location>
</feature>
<feature type="transmembrane region" description="Helical" evidence="8">
    <location>
        <begin position="372"/>
        <end position="396"/>
    </location>
</feature>
<evidence type="ECO:0000259" key="9">
    <source>
        <dbReference type="Pfam" id="PF01490"/>
    </source>
</evidence>
<feature type="region of interest" description="Disordered" evidence="7">
    <location>
        <begin position="1"/>
        <end position="34"/>
    </location>
</feature>
<keyword evidence="6 8" id="KW-0472">Membrane</keyword>
<evidence type="ECO:0000313" key="10">
    <source>
        <dbReference type="EMBL" id="KAG6471573.1"/>
    </source>
</evidence>
<evidence type="ECO:0000256" key="3">
    <source>
        <dbReference type="ARBA" id="ARBA00022692"/>
    </source>
</evidence>
<feature type="transmembrane region" description="Helical" evidence="8">
    <location>
        <begin position="477"/>
        <end position="500"/>
    </location>
</feature>
<evidence type="ECO:0000256" key="1">
    <source>
        <dbReference type="ARBA" id="ARBA00004370"/>
    </source>
</evidence>
<feature type="transmembrane region" description="Helical" evidence="8">
    <location>
        <begin position="331"/>
        <end position="352"/>
    </location>
</feature>
<feature type="transmembrane region" description="Helical" evidence="8">
    <location>
        <begin position="444"/>
        <end position="465"/>
    </location>
</feature>
<dbReference type="Pfam" id="PF01490">
    <property type="entry name" value="Aa_trans"/>
    <property type="match status" value="1"/>
</dbReference>
<evidence type="ECO:0000256" key="8">
    <source>
        <dbReference type="SAM" id="Phobius"/>
    </source>
</evidence>
<keyword evidence="11" id="KW-1185">Reference proteome</keyword>
<keyword evidence="3 8" id="KW-0812">Transmembrane</keyword>
<feature type="compositionally biased region" description="Polar residues" evidence="7">
    <location>
        <begin position="1"/>
        <end position="13"/>
    </location>
</feature>